<dbReference type="GO" id="GO:0005975">
    <property type="term" value="P:carbohydrate metabolic process"/>
    <property type="evidence" value="ECO:0007669"/>
    <property type="project" value="InterPro"/>
</dbReference>
<dbReference type="InterPro" id="IPR053556">
    <property type="entry name" value="GH13_alpha-amylase"/>
</dbReference>
<sequence length="687" mass="74311">MDHPGQPRVCAVGEAVELAPRDPDPNADYEWTVADAPPASAADVTDDAVQWFEPDVQGRYLLRLDDGRTTHDLTVRAFAEGTAPAAEEGTSASGGVTSGDEAEQPTRRSASGSSGASGSAGRAGGPADGDADRDVERPRVHLETAVTEDAVRIEARVRPPGARVEFLLDDRDDLDESDVSVDGRTFSVARERLPERARVYAVPVSAGAYGVVDAVDVRRPAPEGDSPDDAADADSAVGGSATGADGAVTVDRPYDPPSWALDSTIYEVYVRTFADDDHEGSPLSAVRERLDDLDDLGVDTLWLTPVLAHDGAPHGYNITDFFEIASDLGGREAYRDLVDAAHERDIRVLFDFVANHSAREHPFFGDAYGDPESPYHDWYEWQESGEPGTYFDWELIANFDFSTLAVRRHLLDAVDEWAPLVDGFRCDMAWAVPDGFWREIRERVKAHDSEFFLLDETIPYIPDFQAGLFDMHFDSTTAFTLREIGDENEAAEAVLDAVDERRRIGFPDHASFMLYHENHDEGRYLASYGEDAAFAAAGALATLPGAPMVYAGQETGQLGRRDRLDYENAREDLTEHYRRLLALRDEHPALQHRAGLSRVDYEVRSGDPDSVVAYRREAADEGNGAGGGDPVVVALNFGAGDAAVSVGAPVGDTDLVTDESVATDGEGPAGGDGTLAVSDVVVVPVRD</sequence>
<evidence type="ECO:0000313" key="4">
    <source>
        <dbReference type="Proteomes" id="UP000184357"/>
    </source>
</evidence>
<protein>
    <submittedName>
        <fullName evidence="3">Glycosidase</fullName>
    </submittedName>
</protein>
<proteinExistence type="predicted"/>
<dbReference type="NCBIfam" id="NF041321">
    <property type="entry name" value="Alpha-amyl_MalA_Halo"/>
    <property type="match status" value="1"/>
</dbReference>
<dbReference type="Gene3D" id="3.20.20.80">
    <property type="entry name" value="Glycosidases"/>
    <property type="match status" value="1"/>
</dbReference>
<keyword evidence="3" id="KW-0326">Glycosidase</keyword>
<feature type="domain" description="Glycosyl hydrolase family 13 catalytic" evidence="2">
    <location>
        <begin position="267"/>
        <end position="584"/>
    </location>
</feature>
<feature type="compositionally biased region" description="Basic and acidic residues" evidence="1">
    <location>
        <begin position="130"/>
        <end position="142"/>
    </location>
</feature>
<reference evidence="3 4" key="1">
    <citation type="submission" date="2016-11" db="EMBL/GenBank/DDBJ databases">
        <authorList>
            <person name="Jaros S."/>
            <person name="Januszkiewicz K."/>
            <person name="Wedrychowicz H."/>
        </authorList>
    </citation>
    <scope>NUCLEOTIDE SEQUENCE [LARGE SCALE GENOMIC DNA]</scope>
    <source>
        <strain evidence="3 4">DSM 9297</strain>
    </source>
</reference>
<dbReference type="AlphaFoldDB" id="A0A1M5R1Y0"/>
<evidence type="ECO:0000256" key="1">
    <source>
        <dbReference type="SAM" id="MobiDB-lite"/>
    </source>
</evidence>
<feature type="compositionally biased region" description="Low complexity" evidence="1">
    <location>
        <begin position="233"/>
        <end position="250"/>
    </location>
</feature>
<feature type="region of interest" description="Disordered" evidence="1">
    <location>
        <begin position="218"/>
        <end position="253"/>
    </location>
</feature>
<dbReference type="EMBL" id="FQWV01000005">
    <property type="protein sequence ID" value="SHH20086.1"/>
    <property type="molecule type" value="Genomic_DNA"/>
</dbReference>
<evidence type="ECO:0000259" key="2">
    <source>
        <dbReference type="SMART" id="SM00642"/>
    </source>
</evidence>
<dbReference type="InterPro" id="IPR017853">
    <property type="entry name" value="GH"/>
</dbReference>
<dbReference type="RefSeq" id="WP_073309131.1">
    <property type="nucleotide sequence ID" value="NZ_FQWV01000005.1"/>
</dbReference>
<name>A0A1M5R1Y0_9EURY</name>
<dbReference type="SUPFAM" id="SSF51445">
    <property type="entry name" value="(Trans)glycosidases"/>
    <property type="match status" value="1"/>
</dbReference>
<keyword evidence="3" id="KW-0378">Hydrolase</keyword>
<dbReference type="Proteomes" id="UP000184357">
    <property type="component" value="Unassembled WGS sequence"/>
</dbReference>
<evidence type="ECO:0000313" key="3">
    <source>
        <dbReference type="EMBL" id="SHH20086.1"/>
    </source>
</evidence>
<dbReference type="SMART" id="SM00642">
    <property type="entry name" value="Aamy"/>
    <property type="match status" value="1"/>
</dbReference>
<gene>
    <name evidence="3" type="ORF">SAMN05443636_2014</name>
</gene>
<dbReference type="OrthoDB" id="34423at2157"/>
<dbReference type="GO" id="GO:0016798">
    <property type="term" value="F:hydrolase activity, acting on glycosyl bonds"/>
    <property type="evidence" value="ECO:0007669"/>
    <property type="project" value="UniProtKB-KW"/>
</dbReference>
<dbReference type="STRING" id="43928.SAMN05443636_2014"/>
<keyword evidence="4" id="KW-1185">Reference proteome</keyword>
<dbReference type="PANTHER" id="PTHR10357">
    <property type="entry name" value="ALPHA-AMYLASE FAMILY MEMBER"/>
    <property type="match status" value="1"/>
</dbReference>
<dbReference type="Pfam" id="PF00128">
    <property type="entry name" value="Alpha-amylase"/>
    <property type="match status" value="1"/>
</dbReference>
<feature type="region of interest" description="Disordered" evidence="1">
    <location>
        <begin position="79"/>
        <end position="147"/>
    </location>
</feature>
<dbReference type="InterPro" id="IPR006047">
    <property type="entry name" value="GH13_cat_dom"/>
</dbReference>
<organism evidence="3 4">
    <name type="scientific">Halobaculum gomorrense</name>
    <dbReference type="NCBI Taxonomy" id="43928"/>
    <lineage>
        <taxon>Archaea</taxon>
        <taxon>Methanobacteriati</taxon>
        <taxon>Methanobacteriota</taxon>
        <taxon>Stenosarchaea group</taxon>
        <taxon>Halobacteria</taxon>
        <taxon>Halobacteriales</taxon>
        <taxon>Haloferacaceae</taxon>
        <taxon>Halobaculum</taxon>
    </lineage>
</organism>
<feature type="compositionally biased region" description="Low complexity" evidence="1">
    <location>
        <begin position="79"/>
        <end position="95"/>
    </location>
</feature>
<accession>A0A1M5R1Y0</accession>
<feature type="compositionally biased region" description="Low complexity" evidence="1">
    <location>
        <begin position="107"/>
        <end position="120"/>
    </location>
</feature>